<keyword evidence="3 7" id="KW-0812">Transmembrane</keyword>
<evidence type="ECO:0000256" key="5">
    <source>
        <dbReference type="ARBA" id="ARBA00023136"/>
    </source>
</evidence>
<keyword evidence="6 7" id="KW-0739">Sodium transport</keyword>
<accession>A0ABP9F9A2</accession>
<comment type="subcellular location">
    <subcellularLocation>
        <location evidence="1">Cell inner membrane</location>
        <topology evidence="1">Multi-pass membrane protein</topology>
    </subcellularLocation>
    <subcellularLocation>
        <location evidence="7">Cell membrane</location>
        <topology evidence="7">Multi-pass membrane protein</topology>
    </subcellularLocation>
</comment>
<evidence type="ECO:0000256" key="2">
    <source>
        <dbReference type="ARBA" id="ARBA00022475"/>
    </source>
</evidence>
<dbReference type="NCBIfam" id="NF007112">
    <property type="entry name" value="PRK09561.1"/>
    <property type="match status" value="1"/>
</dbReference>
<evidence type="ECO:0000256" key="7">
    <source>
        <dbReference type="HAMAP-Rule" id="MF_01844"/>
    </source>
</evidence>
<dbReference type="Proteomes" id="UP001499988">
    <property type="component" value="Unassembled WGS sequence"/>
</dbReference>
<dbReference type="HAMAP" id="MF_01844">
    <property type="entry name" value="NhaA"/>
    <property type="match status" value="1"/>
</dbReference>
<protein>
    <recommendedName>
        <fullName evidence="7">Na(+)/H(+) antiporter NhaA</fullName>
    </recommendedName>
    <alternativeName>
        <fullName evidence="7">Sodium/proton antiporter NhaA</fullName>
    </alternativeName>
</protein>
<dbReference type="NCBIfam" id="NF007111">
    <property type="entry name" value="PRK09560.1"/>
    <property type="match status" value="1"/>
</dbReference>
<evidence type="ECO:0000256" key="6">
    <source>
        <dbReference type="ARBA" id="ARBA00023201"/>
    </source>
</evidence>
<evidence type="ECO:0000313" key="8">
    <source>
        <dbReference type="EMBL" id="GAA4897204.1"/>
    </source>
</evidence>
<feature type="transmembrane region" description="Helical" evidence="7">
    <location>
        <begin position="289"/>
        <end position="310"/>
    </location>
</feature>
<dbReference type="InterPro" id="IPR023171">
    <property type="entry name" value="Na/H_antiporter_dom_sf"/>
</dbReference>
<evidence type="ECO:0000313" key="9">
    <source>
        <dbReference type="Proteomes" id="UP001499988"/>
    </source>
</evidence>
<comment type="function">
    <text evidence="7">Na(+)/H(+) antiporter that extrudes sodium in exchange for external protons.</text>
</comment>
<dbReference type="RefSeq" id="WP_345336572.1">
    <property type="nucleotide sequence ID" value="NZ_BAABJZ010000098.1"/>
</dbReference>
<keyword evidence="7" id="KW-0915">Sodium</keyword>
<evidence type="ECO:0000256" key="4">
    <source>
        <dbReference type="ARBA" id="ARBA00022989"/>
    </source>
</evidence>
<proteinExistence type="inferred from homology"/>
<keyword evidence="7" id="KW-0406">Ion transport</keyword>
<dbReference type="Pfam" id="PF06965">
    <property type="entry name" value="Na_H_antiport_1"/>
    <property type="match status" value="1"/>
</dbReference>
<feature type="transmembrane region" description="Helical" evidence="7">
    <location>
        <begin position="156"/>
        <end position="175"/>
    </location>
</feature>
<feature type="transmembrane region" description="Helical" evidence="7">
    <location>
        <begin position="98"/>
        <end position="115"/>
    </location>
</feature>
<dbReference type="PANTHER" id="PTHR30341">
    <property type="entry name" value="SODIUM ION/PROTON ANTIPORTER NHAA-RELATED"/>
    <property type="match status" value="1"/>
</dbReference>
<keyword evidence="5 7" id="KW-0472">Membrane</keyword>
<dbReference type="PANTHER" id="PTHR30341:SF0">
    <property type="entry name" value="NA(+)_H(+) ANTIPORTER NHAA"/>
    <property type="match status" value="1"/>
</dbReference>
<keyword evidence="4 7" id="KW-1133">Transmembrane helix</keyword>
<dbReference type="EMBL" id="BAABJZ010000098">
    <property type="protein sequence ID" value="GAA4897204.1"/>
    <property type="molecule type" value="Genomic_DNA"/>
</dbReference>
<comment type="catalytic activity">
    <reaction evidence="7">
        <text>Na(+)(in) + 2 H(+)(out) = Na(+)(out) + 2 H(+)(in)</text>
        <dbReference type="Rhea" id="RHEA:29251"/>
        <dbReference type="ChEBI" id="CHEBI:15378"/>
        <dbReference type="ChEBI" id="CHEBI:29101"/>
    </reaction>
</comment>
<name>A0ABP9F9A2_9GAMM</name>
<sequence>MKHAIKNFLSQESSGGILLMIAVAFAMVLANSPLAGLYDAFLNAPVQVRIGALDIDKTALLWINDLLMAFFFLLIGLEVKRELLQGALSSRSKAALPTFAAIGGMAAPALVYLAFNHADPIAANGWAIPAATDIAFALGVLALLGSRVPAALKIFLLALAIIDDLLAIVIIALFYSDSLSAASLAVAAAAIVALSLMNRRGVRDLGPYMLIGLVLWVAVLKSGVHATLAGVILAFTIPLKKDEHGHCPSEHLEHGLHPWSSFMILPIFAFANAGVSLSGMSIGDVASALPLGIALGLLIGKPLGIMGFSWMAVKMKLATLPEGIGFKHLFGVSMLCAIGFTMAMFIASLSFPVDAVVYGDLSRLGILMGSTVAALIGYFYLKAILPESK</sequence>
<dbReference type="NCBIfam" id="TIGR00773">
    <property type="entry name" value="NhaA"/>
    <property type="match status" value="1"/>
</dbReference>
<dbReference type="InterPro" id="IPR004670">
    <property type="entry name" value="NhaA"/>
</dbReference>
<feature type="transmembrane region" description="Helical" evidence="7">
    <location>
        <begin position="259"/>
        <end position="277"/>
    </location>
</feature>
<feature type="transmembrane region" description="Helical" evidence="7">
    <location>
        <begin position="121"/>
        <end position="144"/>
    </location>
</feature>
<reference evidence="9" key="1">
    <citation type="journal article" date="2019" name="Int. J. Syst. Evol. Microbiol.">
        <title>The Global Catalogue of Microorganisms (GCM) 10K type strain sequencing project: providing services to taxonomists for standard genome sequencing and annotation.</title>
        <authorList>
            <consortium name="The Broad Institute Genomics Platform"/>
            <consortium name="The Broad Institute Genome Sequencing Center for Infectious Disease"/>
            <person name="Wu L."/>
            <person name="Ma J."/>
        </authorList>
    </citation>
    <scope>NUCLEOTIDE SEQUENCE [LARGE SCALE GENOMIC DNA]</scope>
    <source>
        <strain evidence="9">JCM 18401</strain>
    </source>
</reference>
<keyword evidence="9" id="KW-1185">Reference proteome</keyword>
<comment type="caution">
    <text evidence="8">The sequence shown here is derived from an EMBL/GenBank/DDBJ whole genome shotgun (WGS) entry which is preliminary data.</text>
</comment>
<dbReference type="Gene3D" id="1.20.1530.10">
    <property type="entry name" value="Na+/H+ antiporter like domain"/>
    <property type="match status" value="1"/>
</dbReference>
<feature type="transmembrane region" description="Helical" evidence="7">
    <location>
        <begin position="330"/>
        <end position="349"/>
    </location>
</feature>
<gene>
    <name evidence="7 8" type="primary">nhaA</name>
    <name evidence="8" type="ORF">GCM10023333_33120</name>
</gene>
<evidence type="ECO:0000256" key="3">
    <source>
        <dbReference type="ARBA" id="ARBA00022692"/>
    </source>
</evidence>
<feature type="transmembrane region" description="Helical" evidence="7">
    <location>
        <begin position="181"/>
        <end position="198"/>
    </location>
</feature>
<keyword evidence="2 7" id="KW-1003">Cell membrane</keyword>
<feature type="transmembrane region" description="Helical" evidence="7">
    <location>
        <begin position="210"/>
        <end position="239"/>
    </location>
</feature>
<feature type="transmembrane region" description="Helical" evidence="7">
    <location>
        <begin position="361"/>
        <end position="381"/>
    </location>
</feature>
<feature type="transmembrane region" description="Helical" evidence="7">
    <location>
        <begin position="58"/>
        <end position="77"/>
    </location>
</feature>
<evidence type="ECO:0000256" key="1">
    <source>
        <dbReference type="ARBA" id="ARBA00004429"/>
    </source>
</evidence>
<keyword evidence="7" id="KW-0050">Antiport</keyword>
<feature type="transmembrane region" description="Helical" evidence="7">
    <location>
        <begin position="16"/>
        <end position="38"/>
    </location>
</feature>
<keyword evidence="7" id="KW-0813">Transport</keyword>
<comment type="similarity">
    <text evidence="7">Belongs to the NhaA Na(+)/H(+) (TC 2.A.33) antiporter family.</text>
</comment>
<organism evidence="8 9">
    <name type="scientific">Ferrimonas pelagia</name>
    <dbReference type="NCBI Taxonomy" id="1177826"/>
    <lineage>
        <taxon>Bacteria</taxon>
        <taxon>Pseudomonadati</taxon>
        <taxon>Pseudomonadota</taxon>
        <taxon>Gammaproteobacteria</taxon>
        <taxon>Alteromonadales</taxon>
        <taxon>Ferrimonadaceae</taxon>
        <taxon>Ferrimonas</taxon>
    </lineage>
</organism>